<evidence type="ECO:0000259" key="1">
    <source>
        <dbReference type="SMART" id="SM00530"/>
    </source>
</evidence>
<comment type="caution">
    <text evidence="2">The sequence shown here is derived from an EMBL/GenBank/DDBJ whole genome shotgun (WGS) entry which is preliminary data.</text>
</comment>
<dbReference type="EMBL" id="AFVW02000002">
    <property type="protein sequence ID" value="EJO89397.1"/>
    <property type="molecule type" value="Genomic_DNA"/>
</dbReference>
<dbReference type="Pfam" id="PF17765">
    <property type="entry name" value="MLTR_LBD"/>
    <property type="match status" value="1"/>
</dbReference>
<dbReference type="SUPFAM" id="SSF47413">
    <property type="entry name" value="lambda repressor-like DNA-binding domains"/>
    <property type="match status" value="1"/>
</dbReference>
<name>J4JVP5_9MYCO</name>
<dbReference type="Proteomes" id="UP000006455">
    <property type="component" value="Unassembled WGS sequence"/>
</dbReference>
<gene>
    <name evidence="2" type="ORF">MCOL_V204390</name>
</gene>
<evidence type="ECO:0000313" key="2">
    <source>
        <dbReference type="EMBL" id="EJO89397.1"/>
    </source>
</evidence>
<dbReference type="InterPro" id="IPR001387">
    <property type="entry name" value="Cro/C1-type_HTH"/>
</dbReference>
<dbReference type="PANTHER" id="PTHR35010">
    <property type="entry name" value="BLL4672 PROTEIN-RELATED"/>
    <property type="match status" value="1"/>
</dbReference>
<protein>
    <submittedName>
        <fullName evidence="2">DNA-binding protein</fullName>
    </submittedName>
</protein>
<dbReference type="Gene3D" id="3.30.450.180">
    <property type="match status" value="1"/>
</dbReference>
<dbReference type="PANTHER" id="PTHR35010:SF2">
    <property type="entry name" value="BLL4672 PROTEIN"/>
    <property type="match status" value="1"/>
</dbReference>
<dbReference type="Gene3D" id="1.10.260.40">
    <property type="entry name" value="lambda repressor-like DNA-binding domains"/>
    <property type="match status" value="1"/>
</dbReference>
<dbReference type="Pfam" id="PF13560">
    <property type="entry name" value="HTH_31"/>
    <property type="match status" value="1"/>
</dbReference>
<keyword evidence="2" id="KW-0238">DNA-binding</keyword>
<dbReference type="InterPro" id="IPR010982">
    <property type="entry name" value="Lambda_DNA-bd_dom_sf"/>
</dbReference>
<sequence>MGMISDSEQRRRELAAFLRARRAQLQPEGVGLTSGGGRRRVRGLRREEVANLSRVSYSWYTRLEQGQDVQATAEVIDSIAAALRLGDDEHRHLRRLAGLPLGPHEHDDDSVDEYTRQLLARLLPAPAYVLGPRSDYLAWNDALAAVFCDIADLPPERRNVLWAMFTVPKVRDSLVDWEEHARVVVGQFRAEAAAHPSDERFGALADELAGVSADFRRWWASHEVVRSAGGTRAFRLPGLGLLSTQLMQLRMIDRPWLKVVIHHPSMPEDVRKLESLRSDANWGAVIASSR</sequence>
<dbReference type="eggNOG" id="COG1396">
    <property type="taxonomic scope" value="Bacteria"/>
</dbReference>
<accession>J4JVP5</accession>
<dbReference type="InterPro" id="IPR041413">
    <property type="entry name" value="MLTR_LBD"/>
</dbReference>
<dbReference type="SMART" id="SM00530">
    <property type="entry name" value="HTH_XRE"/>
    <property type="match status" value="1"/>
</dbReference>
<dbReference type="GO" id="GO:0003677">
    <property type="term" value="F:DNA binding"/>
    <property type="evidence" value="ECO:0007669"/>
    <property type="project" value="UniProtKB-KW"/>
</dbReference>
<proteinExistence type="predicted"/>
<reference evidence="2 3" key="1">
    <citation type="journal article" date="2011" name="J. Bacteriol.">
        <title>Genome sequence of the Mycobacterium colombiense type strain, CECT 3035.</title>
        <authorList>
            <person name="Gonzalez-Perez M."/>
            <person name="Murcia M.I."/>
            <person name="Landsman D."/>
            <person name="Jordan I.K."/>
            <person name="Marino-Ramirez L."/>
        </authorList>
    </citation>
    <scope>NUCLEOTIDE SEQUENCE [LARGE SCALE GENOMIC DNA]</scope>
    <source>
        <strain evidence="2 3">CECT 3035</strain>
    </source>
</reference>
<evidence type="ECO:0000313" key="3">
    <source>
        <dbReference type="Proteomes" id="UP000006455"/>
    </source>
</evidence>
<feature type="domain" description="HTH cro/C1-type" evidence="1">
    <location>
        <begin position="17"/>
        <end position="90"/>
    </location>
</feature>
<dbReference type="AlphaFoldDB" id="J4JVP5"/>
<dbReference type="OrthoDB" id="3608749at2"/>
<organism evidence="2 3">
    <name type="scientific">Mycobacterium colombiense CECT 3035</name>
    <dbReference type="NCBI Taxonomy" id="1041522"/>
    <lineage>
        <taxon>Bacteria</taxon>
        <taxon>Bacillati</taxon>
        <taxon>Actinomycetota</taxon>
        <taxon>Actinomycetes</taxon>
        <taxon>Mycobacteriales</taxon>
        <taxon>Mycobacteriaceae</taxon>
        <taxon>Mycobacterium</taxon>
        <taxon>Mycobacterium avium complex (MAC)</taxon>
    </lineage>
</organism>
<dbReference type="STRING" id="1041522.GCA_002105755_02202"/>